<keyword evidence="3" id="KW-0456">Lyase</keyword>
<dbReference type="AlphaFoldDB" id="A0A1D3UC83"/>
<dbReference type="NCBIfam" id="NF033716">
    <property type="entry name" value="glycyl_HPDL_Sma"/>
    <property type="match status" value="1"/>
</dbReference>
<name>A0A1D3UC83_TANFO</name>
<evidence type="ECO:0000313" key="4">
    <source>
        <dbReference type="Proteomes" id="UP000182057"/>
    </source>
</evidence>
<accession>A0A1D3UC83</accession>
<evidence type="ECO:0000313" key="2">
    <source>
        <dbReference type="EMBL" id="PDP43919.1"/>
    </source>
</evidence>
<dbReference type="GeneID" id="34757560"/>
<evidence type="ECO:0000313" key="3">
    <source>
        <dbReference type="EMBL" id="SCQ17752.1"/>
    </source>
</evidence>
<reference evidence="2 5" key="2">
    <citation type="submission" date="2017-09" db="EMBL/GenBank/DDBJ databases">
        <title>Phase variable restriction modification systems are present in the genome sequences of periodontal pathogens Prevotella intermedia, Tannerella forsythia and Porphyromonas gingivalis.</title>
        <authorList>
            <person name="Haigh R.D."/>
            <person name="Crawford L."/>
            <person name="Ralph J."/>
            <person name="Wanford J."/>
            <person name="Vartoukian S.R."/>
            <person name="Hijazib K."/>
            <person name="Wade W."/>
            <person name="Oggioni M.R."/>
        </authorList>
    </citation>
    <scope>NUCLEOTIDE SEQUENCE [LARGE SCALE GENOMIC DNA]</scope>
    <source>
        <strain evidence="2 5">WW11663</strain>
    </source>
</reference>
<reference evidence="3 4" key="1">
    <citation type="submission" date="2016-09" db="EMBL/GenBank/DDBJ databases">
        <authorList>
            <person name="Capua I."/>
            <person name="De Benedictis P."/>
            <person name="Joannis T."/>
            <person name="Lombin L.H."/>
            <person name="Cattoli G."/>
        </authorList>
    </citation>
    <scope>NUCLEOTIDE SEQUENCE [LARGE SCALE GENOMIC DNA]</scope>
    <source>
        <strain evidence="3 4">UB20</strain>
    </source>
</reference>
<gene>
    <name evidence="3" type="primary">hpdC</name>
    <name evidence="2" type="ORF">CLI86_06040</name>
    <name evidence="3" type="ORF">TFUB20_00113</name>
</gene>
<proteinExistence type="predicted"/>
<dbReference type="OrthoDB" id="3186521at2"/>
<sequence length="87" mass="9935">MEERIYKNSLNYIPIDVAKGIDRRTGKRVNADDVDPNYERMPKCMHCVNFTLNQEKIGLGICRMGKEFIAYPDMAAVTCTGYKERGA</sequence>
<dbReference type="EMBL" id="FMMM01000012">
    <property type="protein sequence ID" value="SCQ17752.1"/>
    <property type="molecule type" value="Genomic_DNA"/>
</dbReference>
<dbReference type="EMBL" id="NSLJ01000012">
    <property type="protein sequence ID" value="PDP43919.1"/>
    <property type="molecule type" value="Genomic_DNA"/>
</dbReference>
<dbReference type="Proteomes" id="UP000182057">
    <property type="component" value="Unassembled WGS sequence"/>
</dbReference>
<protein>
    <submittedName>
        <fullName evidence="3">4-hydroxyphenylacetate decarboxylase small subunit</fullName>
        <ecNumber evidence="3">4.1.1.83</ecNumber>
    </submittedName>
</protein>
<feature type="domain" description="4-hydroxyphenylacetate decarboxylase small gamma subunit N-terminal" evidence="1">
    <location>
        <begin position="8"/>
        <end position="33"/>
    </location>
</feature>
<dbReference type="Proteomes" id="UP000219259">
    <property type="component" value="Unassembled WGS sequence"/>
</dbReference>
<organism evidence="3 4">
    <name type="scientific">Tannerella forsythia</name>
    <name type="common">Bacteroides forsythus</name>
    <dbReference type="NCBI Taxonomy" id="28112"/>
    <lineage>
        <taxon>Bacteria</taxon>
        <taxon>Pseudomonadati</taxon>
        <taxon>Bacteroidota</taxon>
        <taxon>Bacteroidia</taxon>
        <taxon>Bacteroidales</taxon>
        <taxon>Tannerellaceae</taxon>
        <taxon>Tannerella</taxon>
    </lineage>
</organism>
<dbReference type="EC" id="4.1.1.83" evidence="3"/>
<evidence type="ECO:0000313" key="5">
    <source>
        <dbReference type="Proteomes" id="UP000219259"/>
    </source>
</evidence>
<dbReference type="GO" id="GO:0043722">
    <property type="term" value="F:4-hydroxyphenylacetate decarboxylase activity"/>
    <property type="evidence" value="ECO:0007669"/>
    <property type="project" value="UniProtKB-EC"/>
</dbReference>
<evidence type="ECO:0000259" key="1">
    <source>
        <dbReference type="Pfam" id="PF18671"/>
    </source>
</evidence>
<dbReference type="InterPro" id="IPR041125">
    <property type="entry name" value="4HPAD_g_N"/>
</dbReference>
<dbReference type="InterPro" id="IPR053727">
    <property type="entry name" value="HPA_decarboxylase_ss_sf"/>
</dbReference>
<dbReference type="Gene3D" id="2.20.70.100">
    <property type="match status" value="1"/>
</dbReference>
<dbReference type="Pfam" id="PF18671">
    <property type="entry name" value="4HPAD_g_N"/>
    <property type="match status" value="1"/>
</dbReference>
<dbReference type="RefSeq" id="WP_014223609.1">
    <property type="nucleotide sequence ID" value="NZ_CAJPTF010000035.1"/>
</dbReference>